<reference evidence="10 11" key="1">
    <citation type="journal article" date="2014" name="BMC Genomics">
        <title>Adaptive genomic structural variation in the grape powdery mildew pathogen, Erysiphe necator.</title>
        <authorList>
            <person name="Jones L."/>
            <person name="Riaz S."/>
            <person name="Morales-Cruz A."/>
            <person name="Amrine K.C."/>
            <person name="McGuire B."/>
            <person name="Gubler W.D."/>
            <person name="Walker M.A."/>
            <person name="Cantu D."/>
        </authorList>
    </citation>
    <scope>NUCLEOTIDE SEQUENCE [LARGE SCALE GENOMIC DNA]</scope>
    <source>
        <strain evidence="11">c</strain>
    </source>
</reference>
<evidence type="ECO:0000313" key="10">
    <source>
        <dbReference type="EMBL" id="KHJ34322.1"/>
    </source>
</evidence>
<keyword evidence="5" id="KW-0238">DNA-binding</keyword>
<dbReference type="Gene3D" id="1.10.20.10">
    <property type="entry name" value="Histone, subunit A"/>
    <property type="match status" value="1"/>
</dbReference>
<comment type="subcellular location">
    <subcellularLocation>
        <location evidence="2">Chromosome</location>
    </subcellularLocation>
    <subcellularLocation>
        <location evidence="1">Nucleus</location>
    </subcellularLocation>
</comment>
<evidence type="ECO:0000256" key="7">
    <source>
        <dbReference type="ARBA" id="ARBA00023269"/>
    </source>
</evidence>
<name>A0A0B1P6M3_UNCNE</name>
<evidence type="ECO:0000256" key="5">
    <source>
        <dbReference type="ARBA" id="ARBA00023125"/>
    </source>
</evidence>
<organism evidence="10 11">
    <name type="scientific">Uncinula necator</name>
    <name type="common">Grape powdery mildew</name>
    <dbReference type="NCBI Taxonomy" id="52586"/>
    <lineage>
        <taxon>Eukaryota</taxon>
        <taxon>Fungi</taxon>
        <taxon>Dikarya</taxon>
        <taxon>Ascomycota</taxon>
        <taxon>Pezizomycotina</taxon>
        <taxon>Leotiomycetes</taxon>
        <taxon>Erysiphales</taxon>
        <taxon>Erysiphaceae</taxon>
        <taxon>Erysiphe</taxon>
    </lineage>
</organism>
<gene>
    <name evidence="10" type="ORF">EV44_g5662</name>
</gene>
<dbReference type="Proteomes" id="UP000030854">
    <property type="component" value="Unassembled WGS sequence"/>
</dbReference>
<dbReference type="OrthoDB" id="3919494at2759"/>
<dbReference type="GO" id="GO:0030527">
    <property type="term" value="F:structural constituent of chromatin"/>
    <property type="evidence" value="ECO:0007669"/>
    <property type="project" value="InterPro"/>
</dbReference>
<feature type="compositionally biased region" description="Low complexity" evidence="8">
    <location>
        <begin position="39"/>
        <end position="50"/>
    </location>
</feature>
<evidence type="ECO:0000256" key="8">
    <source>
        <dbReference type="SAM" id="MobiDB-lite"/>
    </source>
</evidence>
<keyword evidence="6" id="KW-0539">Nucleus</keyword>
<proteinExistence type="inferred from homology"/>
<evidence type="ECO:0000256" key="2">
    <source>
        <dbReference type="ARBA" id="ARBA00004286"/>
    </source>
</evidence>
<keyword evidence="11" id="KW-1185">Reference proteome</keyword>
<comment type="similarity">
    <text evidence="3">Belongs to the histone H4 family.</text>
</comment>
<dbReference type="InterPro" id="IPR003958">
    <property type="entry name" value="CBFA_NFYB_domain"/>
</dbReference>
<evidence type="ECO:0000313" key="11">
    <source>
        <dbReference type="Proteomes" id="UP000030854"/>
    </source>
</evidence>
<dbReference type="SMART" id="SM00417">
    <property type="entry name" value="H4"/>
    <property type="match status" value="1"/>
</dbReference>
<feature type="domain" description="Transcription factor CBF/NF-Y/archaeal histone" evidence="9">
    <location>
        <begin position="92"/>
        <end position="149"/>
    </location>
</feature>
<feature type="region of interest" description="Disordered" evidence="8">
    <location>
        <begin position="1"/>
        <end position="56"/>
    </location>
</feature>
<dbReference type="GO" id="GO:0003677">
    <property type="term" value="F:DNA binding"/>
    <property type="evidence" value="ECO:0007669"/>
    <property type="project" value="UniProtKB-KW"/>
</dbReference>
<sequence length="173" mass="19161">MAKSRPSMAQKTIPKKVANDTRTSLRNAGKVIPNEKTRATTATKTGAGVSASGGRGKSINQTIKGIGVTRNFIGTKRMRKLTKDNIRAVTKGDIRRLARRGGVKRISGSIYDEIRKSMKSYLENVLKETCDVVEFAQRKTVSVTDVIFVLRRIGRPVYGFDHLGHLKNIRGVY</sequence>
<dbReference type="AlphaFoldDB" id="A0A0B1P6M3"/>
<dbReference type="Pfam" id="PF00808">
    <property type="entry name" value="CBFD_NFYB_HMF"/>
    <property type="match status" value="1"/>
</dbReference>
<dbReference type="EMBL" id="JNVN01000942">
    <property type="protein sequence ID" value="KHJ34322.1"/>
    <property type="molecule type" value="Genomic_DNA"/>
</dbReference>
<dbReference type="STRING" id="52586.A0A0B1P6M3"/>
<dbReference type="SUPFAM" id="SSF47113">
    <property type="entry name" value="Histone-fold"/>
    <property type="match status" value="1"/>
</dbReference>
<dbReference type="InterPro" id="IPR001951">
    <property type="entry name" value="Histone_H4"/>
</dbReference>
<evidence type="ECO:0000256" key="1">
    <source>
        <dbReference type="ARBA" id="ARBA00004123"/>
    </source>
</evidence>
<evidence type="ECO:0000256" key="4">
    <source>
        <dbReference type="ARBA" id="ARBA00022454"/>
    </source>
</evidence>
<evidence type="ECO:0000256" key="6">
    <source>
        <dbReference type="ARBA" id="ARBA00023242"/>
    </source>
</evidence>
<dbReference type="PANTHER" id="PTHR10484">
    <property type="entry name" value="HISTONE H4"/>
    <property type="match status" value="1"/>
</dbReference>
<accession>A0A0B1P6M3</accession>
<dbReference type="InterPro" id="IPR009072">
    <property type="entry name" value="Histone-fold"/>
</dbReference>
<dbReference type="GO" id="GO:0000786">
    <property type="term" value="C:nucleosome"/>
    <property type="evidence" value="ECO:0007669"/>
    <property type="project" value="UniProtKB-KW"/>
</dbReference>
<dbReference type="GO" id="GO:0005634">
    <property type="term" value="C:nucleus"/>
    <property type="evidence" value="ECO:0007669"/>
    <property type="project" value="UniProtKB-SubCell"/>
</dbReference>
<protein>
    <submittedName>
        <fullName evidence="10">Putative histone h4 protein</fullName>
    </submittedName>
</protein>
<dbReference type="HOGENOM" id="CLU_109117_0_1_1"/>
<keyword evidence="7" id="KW-0544">Nucleosome core</keyword>
<dbReference type="CDD" id="cd22912">
    <property type="entry name" value="HFD_H4"/>
    <property type="match status" value="1"/>
</dbReference>
<evidence type="ECO:0000256" key="3">
    <source>
        <dbReference type="ARBA" id="ARBA00006564"/>
    </source>
</evidence>
<dbReference type="GO" id="GO:0046982">
    <property type="term" value="F:protein heterodimerization activity"/>
    <property type="evidence" value="ECO:0007669"/>
    <property type="project" value="InterPro"/>
</dbReference>
<comment type="caution">
    <text evidence="10">The sequence shown here is derived from an EMBL/GenBank/DDBJ whole genome shotgun (WGS) entry which is preliminary data.</text>
</comment>
<keyword evidence="4" id="KW-0158">Chromosome</keyword>
<evidence type="ECO:0000259" key="9">
    <source>
        <dbReference type="Pfam" id="PF00808"/>
    </source>
</evidence>